<keyword evidence="1" id="KW-1133">Transmembrane helix</keyword>
<keyword evidence="1" id="KW-0812">Transmembrane</keyword>
<dbReference type="KEGG" id="wjo:FOL01_1509"/>
<accession>A0A1L6RD08</accession>
<dbReference type="EMBL" id="CP014332">
    <property type="protein sequence ID" value="APS42368.1"/>
    <property type="molecule type" value="Genomic_DNA"/>
</dbReference>
<dbReference type="RefSeq" id="WP_075270116.1">
    <property type="nucleotide sequence ID" value="NZ_CP014332.1"/>
</dbReference>
<evidence type="ECO:0000313" key="2">
    <source>
        <dbReference type="EMBL" id="APS42368.1"/>
    </source>
</evidence>
<dbReference type="AlphaFoldDB" id="A0A1L6RD08"/>
<dbReference type="OrthoDB" id="2147762at2"/>
<gene>
    <name evidence="2" type="ORF">FOL01_1509</name>
</gene>
<evidence type="ECO:0000256" key="1">
    <source>
        <dbReference type="SAM" id="Phobius"/>
    </source>
</evidence>
<sequence length="69" mass="7633">MTLMLPVMPTNWLMGALVFAVVLLMPTAVYFAGHSALRRFPKLLNALHWLFGAYLIYLIVAGVATLLIS</sequence>
<reference evidence="2 3" key="1">
    <citation type="submission" date="2016-02" db="EMBL/GenBank/DDBJ databases">
        <title>Complete Genome Sequence of Weissella jogaejeotgali FOL01.</title>
        <authorList>
            <person name="Lee J.-H."/>
            <person name="Ku H.-J."/>
        </authorList>
    </citation>
    <scope>NUCLEOTIDE SEQUENCE [LARGE SCALE GENOMIC DNA]</scope>
    <source>
        <strain evidence="2 3">FOL01</strain>
    </source>
</reference>
<evidence type="ECO:0008006" key="4">
    <source>
        <dbReference type="Google" id="ProtNLM"/>
    </source>
</evidence>
<organism evidence="2 3">
    <name type="scientific">Weissella jogaejeotgali</name>
    <dbReference type="NCBI Taxonomy" id="1631871"/>
    <lineage>
        <taxon>Bacteria</taxon>
        <taxon>Bacillati</taxon>
        <taxon>Bacillota</taxon>
        <taxon>Bacilli</taxon>
        <taxon>Lactobacillales</taxon>
        <taxon>Lactobacillaceae</taxon>
        <taxon>Weissella</taxon>
    </lineage>
</organism>
<feature type="transmembrane region" description="Helical" evidence="1">
    <location>
        <begin position="12"/>
        <end position="31"/>
    </location>
</feature>
<proteinExistence type="predicted"/>
<keyword evidence="1" id="KW-0472">Membrane</keyword>
<name>A0A1L6RD08_9LACO</name>
<dbReference type="Proteomes" id="UP000185473">
    <property type="component" value="Chromosome"/>
</dbReference>
<dbReference type="STRING" id="1631871.FOL01_1509"/>
<keyword evidence="3" id="KW-1185">Reference proteome</keyword>
<evidence type="ECO:0000313" key="3">
    <source>
        <dbReference type="Proteomes" id="UP000185473"/>
    </source>
</evidence>
<feature type="transmembrane region" description="Helical" evidence="1">
    <location>
        <begin position="43"/>
        <end position="68"/>
    </location>
</feature>
<protein>
    <recommendedName>
        <fullName evidence="4">Integral membrane protein</fullName>
    </recommendedName>
</protein>